<protein>
    <submittedName>
        <fullName evidence="2">Uncharacterized protein</fullName>
    </submittedName>
</protein>
<gene>
    <name evidence="2" type="ORF">Vretifemale_18820</name>
</gene>
<evidence type="ECO:0000256" key="1">
    <source>
        <dbReference type="SAM" id="MobiDB-lite"/>
    </source>
</evidence>
<evidence type="ECO:0000313" key="3">
    <source>
        <dbReference type="Proteomes" id="UP000747110"/>
    </source>
</evidence>
<name>A0A8J4CYA1_9CHLO</name>
<proteinExistence type="predicted"/>
<dbReference type="AlphaFoldDB" id="A0A8J4CYA1"/>
<organism evidence="2 3">
    <name type="scientific">Volvox reticuliferus</name>
    <dbReference type="NCBI Taxonomy" id="1737510"/>
    <lineage>
        <taxon>Eukaryota</taxon>
        <taxon>Viridiplantae</taxon>
        <taxon>Chlorophyta</taxon>
        <taxon>core chlorophytes</taxon>
        <taxon>Chlorophyceae</taxon>
        <taxon>CS clade</taxon>
        <taxon>Chlamydomonadales</taxon>
        <taxon>Volvocaceae</taxon>
        <taxon>Volvox</taxon>
    </lineage>
</organism>
<evidence type="ECO:0000313" key="2">
    <source>
        <dbReference type="EMBL" id="GIL91160.1"/>
    </source>
</evidence>
<dbReference type="Proteomes" id="UP000747110">
    <property type="component" value="Unassembled WGS sequence"/>
</dbReference>
<accession>A0A8J4CYA1</accession>
<feature type="region of interest" description="Disordered" evidence="1">
    <location>
        <begin position="59"/>
        <end position="109"/>
    </location>
</feature>
<dbReference type="EMBL" id="BNCP01000062">
    <property type="protein sequence ID" value="GIL91160.1"/>
    <property type="molecule type" value="Genomic_DNA"/>
</dbReference>
<keyword evidence="3" id="KW-1185">Reference proteome</keyword>
<comment type="caution">
    <text evidence="2">The sequence shown here is derived from an EMBL/GenBank/DDBJ whole genome shotgun (WGS) entry which is preliminary data.</text>
</comment>
<sequence>DRYVAIIEGACARVRTLMHLEATHGTVPGMGPKALTLVRNGDHCASCLSYEGIGACRGVEQERQSTQSGSGPEPAGRRVKRSKWQRGQGPRSGRRKESCMLAGSETHLG</sequence>
<feature type="non-terminal residue" evidence="2">
    <location>
        <position position="1"/>
    </location>
</feature>
<reference evidence="2" key="1">
    <citation type="journal article" date="2021" name="Proc. Natl. Acad. Sci. U.S.A.">
        <title>Three genomes in the algal genus Volvox reveal the fate of a haploid sex-determining region after a transition to homothallism.</title>
        <authorList>
            <person name="Yamamoto K."/>
            <person name="Hamaji T."/>
            <person name="Kawai-Toyooka H."/>
            <person name="Matsuzaki R."/>
            <person name="Takahashi F."/>
            <person name="Nishimura Y."/>
            <person name="Kawachi M."/>
            <person name="Noguchi H."/>
            <person name="Minakuchi Y."/>
            <person name="Umen J.G."/>
            <person name="Toyoda A."/>
            <person name="Nozaki H."/>
        </authorList>
    </citation>
    <scope>NUCLEOTIDE SEQUENCE</scope>
    <source>
        <strain evidence="2">NIES-3786</strain>
    </source>
</reference>